<sequence>MGAARVCLIVLAAGRVATVSATFCQSMLYTDSFVCDDGSDVGSNGCCASTDSCPSSCMSWGTGWGSGGKTCTCNDCNYGFKLTSLTEDDRFLKAHNYFRCRHGQNLLAWDSTTAASAATWSDTCPSQGSNSAHIRPDGTSAYDLDPSCGENVAAGYQSIEAAVEAWYSEITNPGYTPGTANQPPSGTGHYTALIWAATTKLGCAVNACASGSPAPVYVCHYSEAAPNFGFDSDYFDNVPQSNTETATEDYCCTAVYGSDGDDPDPSASFATASVAPWFMLWFCVASISRS</sequence>
<dbReference type="InterPro" id="IPR014044">
    <property type="entry name" value="CAP_dom"/>
</dbReference>
<reference evidence="3" key="1">
    <citation type="submission" date="2023-10" db="EMBL/GenBank/DDBJ databases">
        <authorList>
            <person name="Chen Y."/>
            <person name="Shah S."/>
            <person name="Dougan E. K."/>
            <person name="Thang M."/>
            <person name="Chan C."/>
        </authorList>
    </citation>
    <scope>NUCLEOTIDE SEQUENCE [LARGE SCALE GENOMIC DNA]</scope>
</reference>
<dbReference type="EMBL" id="CAUYUJ010015359">
    <property type="protein sequence ID" value="CAK0852933.1"/>
    <property type="molecule type" value="Genomic_DNA"/>
</dbReference>
<dbReference type="Gene3D" id="3.40.33.10">
    <property type="entry name" value="CAP"/>
    <property type="match status" value="1"/>
</dbReference>
<dbReference type="PRINTS" id="PR00837">
    <property type="entry name" value="V5TPXLIKE"/>
</dbReference>
<evidence type="ECO:0000259" key="2">
    <source>
        <dbReference type="SMART" id="SM00198"/>
    </source>
</evidence>
<name>A0ABN9U3G5_9DINO</name>
<keyword evidence="1" id="KW-0732">Signal</keyword>
<evidence type="ECO:0000313" key="3">
    <source>
        <dbReference type="EMBL" id="CAK0852933.1"/>
    </source>
</evidence>
<keyword evidence="4" id="KW-1185">Reference proteome</keyword>
<protein>
    <recommendedName>
        <fullName evidence="2">SCP domain-containing protein</fullName>
    </recommendedName>
</protein>
<proteinExistence type="predicted"/>
<comment type="caution">
    <text evidence="3">The sequence shown here is derived from an EMBL/GenBank/DDBJ whole genome shotgun (WGS) entry which is preliminary data.</text>
</comment>
<accession>A0ABN9U3G5</accession>
<dbReference type="SUPFAM" id="SSF55797">
    <property type="entry name" value="PR-1-like"/>
    <property type="match status" value="1"/>
</dbReference>
<feature type="signal peptide" evidence="1">
    <location>
        <begin position="1"/>
        <end position="21"/>
    </location>
</feature>
<dbReference type="InterPro" id="IPR035940">
    <property type="entry name" value="CAP_sf"/>
</dbReference>
<dbReference type="SMART" id="SM00198">
    <property type="entry name" value="SCP"/>
    <property type="match status" value="1"/>
</dbReference>
<dbReference type="InterPro" id="IPR001283">
    <property type="entry name" value="CRISP-related"/>
</dbReference>
<feature type="chain" id="PRO_5045981381" description="SCP domain-containing protein" evidence="1">
    <location>
        <begin position="22"/>
        <end position="290"/>
    </location>
</feature>
<dbReference type="Proteomes" id="UP001189429">
    <property type="component" value="Unassembled WGS sequence"/>
</dbReference>
<organism evidence="3 4">
    <name type="scientific">Prorocentrum cordatum</name>
    <dbReference type="NCBI Taxonomy" id="2364126"/>
    <lineage>
        <taxon>Eukaryota</taxon>
        <taxon>Sar</taxon>
        <taxon>Alveolata</taxon>
        <taxon>Dinophyceae</taxon>
        <taxon>Prorocentrales</taxon>
        <taxon>Prorocentraceae</taxon>
        <taxon>Prorocentrum</taxon>
    </lineage>
</organism>
<gene>
    <name evidence="3" type="ORF">PCOR1329_LOCUS44577</name>
</gene>
<dbReference type="PROSITE" id="PS01009">
    <property type="entry name" value="CRISP_1"/>
    <property type="match status" value="1"/>
</dbReference>
<dbReference type="Pfam" id="PF00188">
    <property type="entry name" value="CAP"/>
    <property type="match status" value="1"/>
</dbReference>
<evidence type="ECO:0000256" key="1">
    <source>
        <dbReference type="SAM" id="SignalP"/>
    </source>
</evidence>
<feature type="domain" description="SCP" evidence="2">
    <location>
        <begin position="86"/>
        <end position="229"/>
    </location>
</feature>
<dbReference type="PANTHER" id="PTHR10334">
    <property type="entry name" value="CYSTEINE-RICH SECRETORY PROTEIN-RELATED"/>
    <property type="match status" value="1"/>
</dbReference>
<dbReference type="InterPro" id="IPR018244">
    <property type="entry name" value="Allrgn_V5/Tpx1_CS"/>
</dbReference>
<evidence type="ECO:0000313" key="4">
    <source>
        <dbReference type="Proteomes" id="UP001189429"/>
    </source>
</evidence>